<feature type="transmembrane region" description="Helical" evidence="3">
    <location>
        <begin position="1383"/>
        <end position="1404"/>
    </location>
</feature>
<feature type="region of interest" description="Disordered" evidence="2">
    <location>
        <begin position="1141"/>
        <end position="1191"/>
    </location>
</feature>
<dbReference type="PANTHER" id="PTHR37957:SF1">
    <property type="entry name" value="PHYTASE-LIKE DOMAIN-CONTAINING PROTEIN"/>
    <property type="match status" value="1"/>
</dbReference>
<evidence type="ECO:0000259" key="5">
    <source>
        <dbReference type="Pfam" id="PF13449"/>
    </source>
</evidence>
<feature type="compositionally biased region" description="Low complexity" evidence="2">
    <location>
        <begin position="1159"/>
        <end position="1174"/>
    </location>
</feature>
<dbReference type="Pfam" id="PF13449">
    <property type="entry name" value="Phytase-like"/>
    <property type="match status" value="1"/>
</dbReference>
<name>A0AAE0WNZ0_9PEZI</name>
<evidence type="ECO:0000256" key="2">
    <source>
        <dbReference type="SAM" id="MobiDB-lite"/>
    </source>
</evidence>
<feature type="coiled-coil region" evidence="1">
    <location>
        <begin position="832"/>
        <end position="859"/>
    </location>
</feature>
<sequence length="1407" mass="153882">MHFSRSVLATAPLLSAVCALPQAATTAASNTSTAAVNTTTCNSKTYIYEQLAGFGSIPSDARDRFGDTLGGFGSSIAIDRNSWRKLSNGSYTGTLWALPDRGWNTQGTVNYQNRVQKIKIVLNPQEGATVAKPSGPNLYLTYQDTVLFTDPYGNPTTGLDANVRGPYLTFPGIPFDLPSVNYTGDGFGSNGTGGHRVVVDSEGIFLGHDGSFWVSDEYGPFVYHFSPFGRMIGAIRPPNAIIPMRNSSESFSADSPPIYDPTLAPIPADNPTGRDNNQGFEGLTVNPAGTRLYTLLQSATNQDGGLKSKNSRNARLVVYDITTFPQPTYLAEYVVPENHVVPSDATTKVAHQSEIHYVSDTQFMILARDSGFGRAQSSTQSIYRHVDIFDISNATNVKGAAADCATCQIASSSGLLNTTITPAQYCQWLDFNVNSQLNRFGVHNGGAQDAFLLNEKWESLALMPVTPPSLIDGLLGILGWGDNGADPNDEYYLFSLSDNDFITQNGYMNFGKFQYKDASGFNVDNQALVFKVKLPKNSTSSVVSRASFLISSSSFVIFQLLDPNIVDLQTQMCAPQQVGMEAPHVSRFGSQSAGTTLIGSENGTYSPVSPLFAESQTPFLGAYPQNVAYTGQWFYLNQVPPKLLRELQRQCDSAEGKDKTNLWAKNAAKLKAWARPTKGGVDIRLRQRVDTGRDEVTDIRLEKYDHMELPVTGPSELGDTSIVQELESPAGEIRALSPAPSDATVSTLPRYEPGNFLVSPLQVRTGSDEPAVSLRGRMHQRSTSSLSIVPTPKRGLSVAEVERSAPAVPADGVDKSQKKYEKIPIQELRPSLQAVTDELEKERQAREICEALLKDAEAELSRRQSDRERHPAPHLKVAEAARYETDTDVDPPSPSARRKRETRSVHGGLSNEAKKKKRDMPNRGAKPKTGQALQKAKLVTIQAGAEYTEPTTSGELGQGLTEMESPPVSPGGKNTDLDQSRSAHARSTSAEQKHIVATAEGISGPSTSQSDEHLNMQRQKLPLITTSFHPATRDPSPVEQNAVYGTVDPWYTPRPPHKTYGALSSFVGPALSAMANASINGIRWVQRNYGPEPALEAGKVRVRWTCRCGRQLYDDFVEKRAGAARELEAYLNRPVFMASPTTPSTAHSNRPFSPNSSLGMPPSSQTSMSSLGMSRGSPIGNGKTKPSRTSTDLPAYRPFDFPAEPPWLLTCATEDRHTPKLAHLDMGSQKIRSDKDLAMSLRNHYFSVNNKWWRIFRLRGLVTINFVQFEVHQNRFADIRKCPDVPIAGHTEYEFVPGDLLPPVGSHYLLHLFRHPEDYDGELITYLRAPKKNGRLQLGVGWGIDLVEGFEASKVWLASSLFFGLGSFVFAVAWAWKKQDIQGAFGVAAWICTLAGLLLGWMQASIG</sequence>
<protein>
    <recommendedName>
        <fullName evidence="5">Phytase-like domain-containing protein</fullName>
    </recommendedName>
</protein>
<feature type="signal peptide" evidence="4">
    <location>
        <begin position="1"/>
        <end position="19"/>
    </location>
</feature>
<feature type="compositionally biased region" description="Basic and acidic residues" evidence="2">
    <location>
        <begin position="860"/>
        <end position="885"/>
    </location>
</feature>
<evidence type="ECO:0000313" key="6">
    <source>
        <dbReference type="EMBL" id="KAK3675222.1"/>
    </source>
</evidence>
<feature type="chain" id="PRO_5042250139" description="Phytase-like domain-containing protein" evidence="4">
    <location>
        <begin position="20"/>
        <end position="1407"/>
    </location>
</feature>
<keyword evidence="7" id="KW-1185">Reference proteome</keyword>
<evidence type="ECO:0000256" key="1">
    <source>
        <dbReference type="SAM" id="Coils"/>
    </source>
</evidence>
<keyword evidence="1" id="KW-0175">Coiled coil</keyword>
<reference evidence="6" key="1">
    <citation type="submission" date="2023-07" db="EMBL/GenBank/DDBJ databases">
        <title>Black Yeasts Isolated from many extreme environments.</title>
        <authorList>
            <person name="Coleine C."/>
            <person name="Stajich J.E."/>
            <person name="Selbmann L."/>
        </authorList>
    </citation>
    <scope>NUCLEOTIDE SEQUENCE</scope>
    <source>
        <strain evidence="6">CCFEE 5485</strain>
    </source>
</reference>
<organism evidence="6 7">
    <name type="scientific">Recurvomyces mirabilis</name>
    <dbReference type="NCBI Taxonomy" id="574656"/>
    <lineage>
        <taxon>Eukaryota</taxon>
        <taxon>Fungi</taxon>
        <taxon>Dikarya</taxon>
        <taxon>Ascomycota</taxon>
        <taxon>Pezizomycotina</taxon>
        <taxon>Dothideomycetes</taxon>
        <taxon>Dothideomycetidae</taxon>
        <taxon>Mycosphaerellales</taxon>
        <taxon>Teratosphaeriaceae</taxon>
        <taxon>Recurvomyces</taxon>
    </lineage>
</organism>
<dbReference type="Proteomes" id="UP001274830">
    <property type="component" value="Unassembled WGS sequence"/>
</dbReference>
<evidence type="ECO:0000256" key="3">
    <source>
        <dbReference type="SAM" id="Phobius"/>
    </source>
</evidence>
<feature type="compositionally biased region" description="Polar residues" evidence="2">
    <location>
        <begin position="1141"/>
        <end position="1158"/>
    </location>
</feature>
<evidence type="ECO:0000313" key="7">
    <source>
        <dbReference type="Proteomes" id="UP001274830"/>
    </source>
</evidence>
<keyword evidence="3" id="KW-1133">Transmembrane helix</keyword>
<evidence type="ECO:0000256" key="4">
    <source>
        <dbReference type="SAM" id="SignalP"/>
    </source>
</evidence>
<proteinExistence type="predicted"/>
<accession>A0AAE0WNZ0</accession>
<keyword evidence="3" id="KW-0472">Membrane</keyword>
<feature type="region of interest" description="Disordered" evidence="2">
    <location>
        <begin position="860"/>
        <end position="991"/>
    </location>
</feature>
<comment type="caution">
    <text evidence="6">The sequence shown here is derived from an EMBL/GenBank/DDBJ whole genome shotgun (WGS) entry which is preliminary data.</text>
</comment>
<dbReference type="EMBL" id="JAUTXT010000015">
    <property type="protein sequence ID" value="KAK3675222.1"/>
    <property type="molecule type" value="Genomic_DNA"/>
</dbReference>
<keyword evidence="4" id="KW-0732">Signal</keyword>
<feature type="domain" description="Phytase-like" evidence="5">
    <location>
        <begin position="92"/>
        <end position="401"/>
    </location>
</feature>
<dbReference type="PANTHER" id="PTHR37957">
    <property type="entry name" value="BLR7070 PROTEIN"/>
    <property type="match status" value="1"/>
</dbReference>
<keyword evidence="3" id="KW-0812">Transmembrane</keyword>
<gene>
    <name evidence="6" type="ORF">LTR78_004731</name>
</gene>
<feature type="transmembrane region" description="Helical" evidence="3">
    <location>
        <begin position="1355"/>
        <end position="1376"/>
    </location>
</feature>
<dbReference type="InterPro" id="IPR027372">
    <property type="entry name" value="Phytase-like_dom"/>
</dbReference>